<organism evidence="2 3">
    <name type="scientific">Bondarzewia mesenterica</name>
    <dbReference type="NCBI Taxonomy" id="1095465"/>
    <lineage>
        <taxon>Eukaryota</taxon>
        <taxon>Fungi</taxon>
        <taxon>Dikarya</taxon>
        <taxon>Basidiomycota</taxon>
        <taxon>Agaricomycotina</taxon>
        <taxon>Agaricomycetes</taxon>
        <taxon>Russulales</taxon>
        <taxon>Bondarzewiaceae</taxon>
        <taxon>Bondarzewia</taxon>
    </lineage>
</organism>
<dbReference type="AlphaFoldDB" id="A0A4S4LY51"/>
<evidence type="ECO:0000313" key="3">
    <source>
        <dbReference type="Proteomes" id="UP000310158"/>
    </source>
</evidence>
<gene>
    <name evidence="2" type="ORF">EW146_g5136</name>
</gene>
<evidence type="ECO:0000256" key="1">
    <source>
        <dbReference type="SAM" id="MobiDB-lite"/>
    </source>
</evidence>
<evidence type="ECO:0000313" key="2">
    <source>
        <dbReference type="EMBL" id="THH15310.1"/>
    </source>
</evidence>
<protein>
    <submittedName>
        <fullName evidence="2">Uncharacterized protein</fullName>
    </submittedName>
</protein>
<feature type="region of interest" description="Disordered" evidence="1">
    <location>
        <begin position="49"/>
        <end position="68"/>
    </location>
</feature>
<proteinExistence type="predicted"/>
<dbReference type="Proteomes" id="UP000310158">
    <property type="component" value="Unassembled WGS sequence"/>
</dbReference>
<reference evidence="2 3" key="1">
    <citation type="submission" date="2019-02" db="EMBL/GenBank/DDBJ databases">
        <title>Genome sequencing of the rare red list fungi Bondarzewia mesenterica.</title>
        <authorList>
            <person name="Buettner E."/>
            <person name="Kellner H."/>
        </authorList>
    </citation>
    <scope>NUCLEOTIDE SEQUENCE [LARGE SCALE GENOMIC DNA]</scope>
    <source>
        <strain evidence="2 3">DSM 108281</strain>
    </source>
</reference>
<accession>A0A4S4LY51</accession>
<comment type="caution">
    <text evidence="2">The sequence shown here is derived from an EMBL/GenBank/DDBJ whole genome shotgun (WGS) entry which is preliminary data.</text>
</comment>
<name>A0A4S4LY51_9AGAM</name>
<keyword evidence="3" id="KW-1185">Reference proteome</keyword>
<sequence length="99" mass="11284">MPSKCLRKVIHHHSDHINFAPPAWLSPFPTRLSISWGGRATLAHYADNQHRTMSHETPPSDPEQANDHCKRTSLRAVAAFHIRKRANVAEQRNFRLSGL</sequence>
<dbReference type="EMBL" id="SGPL01000216">
    <property type="protein sequence ID" value="THH15310.1"/>
    <property type="molecule type" value="Genomic_DNA"/>
</dbReference>